<dbReference type="GO" id="GO:0003676">
    <property type="term" value="F:nucleic acid binding"/>
    <property type="evidence" value="ECO:0007669"/>
    <property type="project" value="InterPro"/>
</dbReference>
<reference evidence="6" key="2">
    <citation type="submission" date="2019-02" db="EMBL/GenBank/DDBJ databases">
        <title>Opniocepnalus argus Var Kimnra genome.</title>
        <authorList>
            <person name="Zhou C."/>
            <person name="Xiao S."/>
        </authorList>
    </citation>
    <scope>NUCLEOTIDE SEQUENCE [LARGE SCALE GENOMIC DNA]</scope>
</reference>
<accession>A0A6G1Q7E6</accession>
<dbReference type="SMART" id="SM00892">
    <property type="entry name" value="Endonuclease_NS"/>
    <property type="match status" value="1"/>
</dbReference>
<evidence type="ECO:0000256" key="1">
    <source>
        <dbReference type="SAM" id="MobiDB-lite"/>
    </source>
</evidence>
<protein>
    <submittedName>
        <fullName evidence="5">Endonuclease domain-containing 1 protein</fullName>
    </submittedName>
</protein>
<evidence type="ECO:0000313" key="6">
    <source>
        <dbReference type="Proteomes" id="UP000503349"/>
    </source>
</evidence>
<feature type="domain" description="DNA/RNA non-specific endonuclease/pyrophosphatase/phosphodiesterase" evidence="4">
    <location>
        <begin position="73"/>
        <end position="279"/>
    </location>
</feature>
<evidence type="ECO:0000259" key="4">
    <source>
        <dbReference type="SMART" id="SM00892"/>
    </source>
</evidence>
<sequence>MMTPLKTWCLLSLSVLLLSIAPTISEVLQSLTQCHGFLLGERSPEVPDILEHGQIQRPNRYKAICQTYNGDRRFVTLYDTTNKIPVLSGYKFTGGGTGRPAEIWKIEPQLEDPKSDKNMKDCNIHAVYNNQASDSDYKDVIKYNKGHLFPSSYASADNDKISTFTLTNSVPQVVSFNSGSWAKMETCVKCVLEQHCRNNNNLLEAYLLTGAQPGTEKLNNRVIIPSVLWSGFCCYSNTQRKWLASAFWANNVEDKSPDVYVATRTLQQLYDKLSTGSKTFSAFPGGQNCPLQETVARFYPEMDQNCHCQPQAPRQTKEAEEEEKEEGGGGGVIDSILDWFLKLFN</sequence>
<feature type="chain" id="PRO_5026075853" evidence="2">
    <location>
        <begin position="26"/>
        <end position="345"/>
    </location>
</feature>
<evidence type="ECO:0000259" key="3">
    <source>
        <dbReference type="SMART" id="SM00477"/>
    </source>
</evidence>
<organism evidence="5 6">
    <name type="scientific">Channa argus</name>
    <name type="common">Northern snakehead</name>
    <name type="synonym">Ophicephalus argus</name>
    <dbReference type="NCBI Taxonomy" id="215402"/>
    <lineage>
        <taxon>Eukaryota</taxon>
        <taxon>Metazoa</taxon>
        <taxon>Chordata</taxon>
        <taxon>Craniata</taxon>
        <taxon>Vertebrata</taxon>
        <taxon>Euteleostomi</taxon>
        <taxon>Actinopterygii</taxon>
        <taxon>Neopterygii</taxon>
        <taxon>Teleostei</taxon>
        <taxon>Neoteleostei</taxon>
        <taxon>Acanthomorphata</taxon>
        <taxon>Anabantaria</taxon>
        <taxon>Anabantiformes</taxon>
        <taxon>Channoidei</taxon>
        <taxon>Channidae</taxon>
        <taxon>Channa</taxon>
    </lineage>
</organism>
<feature type="region of interest" description="Disordered" evidence="1">
    <location>
        <begin position="309"/>
        <end position="331"/>
    </location>
</feature>
<keyword evidence="5" id="KW-0540">Nuclease</keyword>
<gene>
    <name evidence="5" type="ORF">EXN66_Car013767</name>
</gene>
<dbReference type="PANTHER" id="PTHR21472">
    <property type="entry name" value="ENDONUCLEASE DOMAIN-CONTAINING 1 PROTEIN ENDOD1"/>
    <property type="match status" value="1"/>
</dbReference>
<dbReference type="AlphaFoldDB" id="A0A6G1Q7E6"/>
<evidence type="ECO:0000256" key="2">
    <source>
        <dbReference type="SAM" id="SignalP"/>
    </source>
</evidence>
<keyword evidence="5" id="KW-0255">Endonuclease</keyword>
<dbReference type="InterPro" id="IPR044925">
    <property type="entry name" value="His-Me_finger_sf"/>
</dbReference>
<dbReference type="InterPro" id="IPR039015">
    <property type="entry name" value="ENDOD1"/>
</dbReference>
<dbReference type="SMART" id="SM00477">
    <property type="entry name" value="NUC"/>
    <property type="match status" value="1"/>
</dbReference>
<keyword evidence="5" id="KW-0378">Hydrolase</keyword>
<dbReference type="OrthoDB" id="69221at2759"/>
<dbReference type="Gene3D" id="3.40.570.10">
    <property type="entry name" value="Extracellular Endonuclease, subunit A"/>
    <property type="match status" value="1"/>
</dbReference>
<feature type="domain" description="ENPP1-3/EXOG-like endonuclease/phosphodiesterase" evidence="3">
    <location>
        <begin position="71"/>
        <end position="276"/>
    </location>
</feature>
<dbReference type="EMBL" id="CM015724">
    <property type="protein sequence ID" value="KAF3698086.1"/>
    <property type="molecule type" value="Genomic_DNA"/>
</dbReference>
<evidence type="ECO:0000313" key="5">
    <source>
        <dbReference type="EMBL" id="KAF3698086.1"/>
    </source>
</evidence>
<dbReference type="Pfam" id="PF01223">
    <property type="entry name" value="Endonuclease_NS"/>
    <property type="match status" value="1"/>
</dbReference>
<feature type="signal peptide" evidence="2">
    <location>
        <begin position="1"/>
        <end position="25"/>
    </location>
</feature>
<dbReference type="Proteomes" id="UP000503349">
    <property type="component" value="Chromosome 13"/>
</dbReference>
<keyword evidence="6" id="KW-1185">Reference proteome</keyword>
<name>A0A6G1Q7E6_CHAAH</name>
<dbReference type="InterPro" id="IPR044929">
    <property type="entry name" value="DNA/RNA_non-sp_Endonuclease_sf"/>
</dbReference>
<dbReference type="GO" id="GO:0016787">
    <property type="term" value="F:hydrolase activity"/>
    <property type="evidence" value="ECO:0007669"/>
    <property type="project" value="InterPro"/>
</dbReference>
<dbReference type="GO" id="GO:0004519">
    <property type="term" value="F:endonuclease activity"/>
    <property type="evidence" value="ECO:0007669"/>
    <property type="project" value="UniProtKB-KW"/>
</dbReference>
<dbReference type="GO" id="GO:0046872">
    <property type="term" value="F:metal ion binding"/>
    <property type="evidence" value="ECO:0007669"/>
    <property type="project" value="InterPro"/>
</dbReference>
<proteinExistence type="predicted"/>
<keyword evidence="2" id="KW-0732">Signal</keyword>
<dbReference type="PANTHER" id="PTHR21472:SF15">
    <property type="entry name" value="ENDONUCLEASE DOMAIN-CONTAINING 1 PROTEIN-RELATED"/>
    <property type="match status" value="1"/>
</dbReference>
<dbReference type="InterPro" id="IPR020821">
    <property type="entry name" value="ENPP1-3/EXOG-like_nuc-like"/>
</dbReference>
<dbReference type="SUPFAM" id="SSF54060">
    <property type="entry name" value="His-Me finger endonucleases"/>
    <property type="match status" value="1"/>
</dbReference>
<reference evidence="5 6" key="1">
    <citation type="submission" date="2019-02" db="EMBL/GenBank/DDBJ databases">
        <title>Opniocepnalus argus genome.</title>
        <authorList>
            <person name="Zhou C."/>
            <person name="Xiao S."/>
        </authorList>
    </citation>
    <scope>NUCLEOTIDE SEQUENCE [LARGE SCALE GENOMIC DNA]</scope>
    <source>
        <strain evidence="5">OARG1902GOOAL</strain>
        <tissue evidence="5">Muscle</tissue>
    </source>
</reference>
<dbReference type="InterPro" id="IPR001604">
    <property type="entry name" value="Endo_G_ENPP1-like_dom"/>
</dbReference>